<dbReference type="Proteomes" id="UP000460318">
    <property type="component" value="Unassembled WGS sequence"/>
</dbReference>
<protein>
    <submittedName>
        <fullName evidence="2">Uncharacterized protein</fullName>
    </submittedName>
</protein>
<evidence type="ECO:0000313" key="3">
    <source>
        <dbReference type="Proteomes" id="UP000460318"/>
    </source>
</evidence>
<dbReference type="AlphaFoldDB" id="A0A7X3LHN9"/>
<evidence type="ECO:0000313" key="2">
    <source>
        <dbReference type="EMBL" id="MWV43429.1"/>
    </source>
</evidence>
<feature type="transmembrane region" description="Helical" evidence="1">
    <location>
        <begin position="77"/>
        <end position="102"/>
    </location>
</feature>
<keyword evidence="1" id="KW-1133">Transmembrane helix</keyword>
<organism evidence="2 3">
    <name type="scientific">Paenibacillus dendrobii</name>
    <dbReference type="NCBI Taxonomy" id="2691084"/>
    <lineage>
        <taxon>Bacteria</taxon>
        <taxon>Bacillati</taxon>
        <taxon>Bacillota</taxon>
        <taxon>Bacilli</taxon>
        <taxon>Bacillales</taxon>
        <taxon>Paenibacillaceae</taxon>
        <taxon>Paenibacillus</taxon>
    </lineage>
</organism>
<gene>
    <name evidence="2" type="ORF">GRF59_07260</name>
</gene>
<proteinExistence type="predicted"/>
<keyword evidence="1" id="KW-0812">Transmembrane</keyword>
<feature type="transmembrane region" description="Helical" evidence="1">
    <location>
        <begin position="52"/>
        <end position="71"/>
    </location>
</feature>
<accession>A0A7X3LHN9</accession>
<keyword evidence="3" id="KW-1185">Reference proteome</keyword>
<name>A0A7X3LHN9_9BACL</name>
<reference evidence="2 3" key="1">
    <citation type="submission" date="2019-12" db="EMBL/GenBank/DDBJ databases">
        <title>Paenibacillus sp. nov., an endophytic bacterium isolated from the stem of Dendrobium.</title>
        <authorList>
            <person name="Zhao R."/>
        </authorList>
    </citation>
    <scope>NUCLEOTIDE SEQUENCE [LARGE SCALE GENOMIC DNA]</scope>
    <source>
        <strain evidence="2 3">HJL G12</strain>
    </source>
</reference>
<keyword evidence="1" id="KW-0472">Membrane</keyword>
<feature type="transmembrane region" description="Helical" evidence="1">
    <location>
        <begin position="145"/>
        <end position="167"/>
    </location>
</feature>
<dbReference type="RefSeq" id="WP_160496937.1">
    <property type="nucleotide sequence ID" value="NZ_WUBI01000001.1"/>
</dbReference>
<feature type="transmembrane region" description="Helical" evidence="1">
    <location>
        <begin position="122"/>
        <end position="139"/>
    </location>
</feature>
<dbReference type="EMBL" id="WUBI01000001">
    <property type="protein sequence ID" value="MWV43429.1"/>
    <property type="molecule type" value="Genomic_DNA"/>
</dbReference>
<feature type="transmembrane region" description="Helical" evidence="1">
    <location>
        <begin position="20"/>
        <end position="40"/>
    </location>
</feature>
<sequence>MGFLHLFWGFLFLIDIRINGFDVLPDVIGYVLFFLGFVKLENRFRSQHFHKAKNMSVGMIVLSMMSLVLSWTSPQAWAFYFLFITMLTILKLYIVFHLCYGISDLAGRRGLHEFQNKAIQRWRWFIAVAAAVFIMMLIAPLAPMLVMIMSIVLLIASLVIYVLMMLLTREAEHVLHR</sequence>
<comment type="caution">
    <text evidence="2">The sequence shown here is derived from an EMBL/GenBank/DDBJ whole genome shotgun (WGS) entry which is preliminary data.</text>
</comment>
<evidence type="ECO:0000256" key="1">
    <source>
        <dbReference type="SAM" id="Phobius"/>
    </source>
</evidence>